<feature type="domain" description="Major facilitator superfamily (MFS) profile" evidence="8">
    <location>
        <begin position="1"/>
        <end position="465"/>
    </location>
</feature>
<feature type="transmembrane region" description="Helical" evidence="7">
    <location>
        <begin position="280"/>
        <end position="300"/>
    </location>
</feature>
<keyword evidence="6 7" id="KW-0472">Membrane</keyword>
<evidence type="ECO:0000313" key="10">
    <source>
        <dbReference type="Proteomes" id="UP000243686"/>
    </source>
</evidence>
<name>A0A1S8X2K0_OPIVI</name>
<dbReference type="EMBL" id="KV892480">
    <property type="protein sequence ID" value="OON20723.1"/>
    <property type="molecule type" value="Genomic_DNA"/>
</dbReference>
<feature type="transmembrane region" description="Helical" evidence="7">
    <location>
        <begin position="179"/>
        <end position="199"/>
    </location>
</feature>
<dbReference type="Proteomes" id="UP000243686">
    <property type="component" value="Unassembled WGS sequence"/>
</dbReference>
<feature type="transmembrane region" description="Helical" evidence="7">
    <location>
        <begin position="377"/>
        <end position="399"/>
    </location>
</feature>
<proteinExistence type="predicted"/>
<evidence type="ECO:0000256" key="1">
    <source>
        <dbReference type="ARBA" id="ARBA00004141"/>
    </source>
</evidence>
<dbReference type="GO" id="GO:0015293">
    <property type="term" value="F:symporter activity"/>
    <property type="evidence" value="ECO:0007669"/>
    <property type="project" value="UniProtKB-KW"/>
</dbReference>
<dbReference type="PANTHER" id="PTHR11662">
    <property type="entry name" value="SOLUTE CARRIER FAMILY 17"/>
    <property type="match status" value="1"/>
</dbReference>
<evidence type="ECO:0000256" key="7">
    <source>
        <dbReference type="SAM" id="Phobius"/>
    </source>
</evidence>
<evidence type="ECO:0000256" key="2">
    <source>
        <dbReference type="ARBA" id="ARBA00022448"/>
    </source>
</evidence>
<reference evidence="9 10" key="1">
    <citation type="submission" date="2015-03" db="EMBL/GenBank/DDBJ databases">
        <title>Draft genome of the nematode, Opisthorchis viverrini.</title>
        <authorList>
            <person name="Mitreva M."/>
        </authorList>
    </citation>
    <scope>NUCLEOTIDE SEQUENCE [LARGE SCALE GENOMIC DNA]</scope>
    <source>
        <strain evidence="9">Khon Kaen</strain>
    </source>
</reference>
<evidence type="ECO:0000259" key="8">
    <source>
        <dbReference type="PROSITE" id="PS50850"/>
    </source>
</evidence>
<feature type="transmembrane region" description="Helical" evidence="7">
    <location>
        <begin position="66"/>
        <end position="86"/>
    </location>
</feature>
<keyword evidence="5 7" id="KW-1133">Transmembrane helix</keyword>
<dbReference type="InterPro" id="IPR044777">
    <property type="entry name" value="SLC17A9-like"/>
</dbReference>
<keyword evidence="10" id="KW-1185">Reference proteome</keyword>
<dbReference type="Pfam" id="PF07690">
    <property type="entry name" value="MFS_1"/>
    <property type="match status" value="2"/>
</dbReference>
<feature type="transmembrane region" description="Helical" evidence="7">
    <location>
        <begin position="92"/>
        <end position="113"/>
    </location>
</feature>
<dbReference type="InterPro" id="IPR020846">
    <property type="entry name" value="MFS_dom"/>
</dbReference>
<comment type="subcellular location">
    <subcellularLocation>
        <location evidence="1">Membrane</location>
        <topology evidence="1">Multi-pass membrane protein</topology>
    </subcellularLocation>
</comment>
<evidence type="ECO:0000256" key="3">
    <source>
        <dbReference type="ARBA" id="ARBA00022692"/>
    </source>
</evidence>
<organism evidence="9 10">
    <name type="scientific">Opisthorchis viverrini</name>
    <name type="common">Southeast Asian liver fluke</name>
    <dbReference type="NCBI Taxonomy" id="6198"/>
    <lineage>
        <taxon>Eukaryota</taxon>
        <taxon>Metazoa</taxon>
        <taxon>Spiralia</taxon>
        <taxon>Lophotrochozoa</taxon>
        <taxon>Platyhelminthes</taxon>
        <taxon>Trematoda</taxon>
        <taxon>Digenea</taxon>
        <taxon>Opisthorchiida</taxon>
        <taxon>Opisthorchiata</taxon>
        <taxon>Opisthorchiidae</taxon>
        <taxon>Opisthorchis</taxon>
    </lineage>
</organism>
<feature type="transmembrane region" description="Helical" evidence="7">
    <location>
        <begin position="439"/>
        <end position="457"/>
    </location>
</feature>
<sequence length="467" mass="51664">MLVLFIGSISLYASRTVLPICSVSLSSELQWNRQETGMVMGVFFWGYALTQFLAGYLSDRLGGERVIPCTSFVWSFLTLSFVYIPQISPDSATTFTLFVFIRFFLGVFQGFYYPSLVSLMAKRVRSSERNFTHAVLNAGTHLGSSLEAIQRSGNVPLFCSTLICGSLGSSLVANNGWRAPFAVIGLFGCFWALTVHFLMNPQRVKVSTSLIFPVQLSSSGLPILADQTEVKHLPNSEAVEIAKCPGVTQFSPTSKHKTKSDEIAVIRPLPWVVFLRHPSFWAMLFANFVHNNCFYIILNWCPSYFHDNYPDARSWVFNTFPWLVMFPSVLLGGMIADRWIAQGVDATFVRKAVNTVVLLGSAIFLLLLSVLESYYASLASMALALGCLGFHSSGVLLNAQDIAPQHGGQMYGVMATVGTLPGFFGVYLAGYLLEITHRWSPVFSLTALINVIGWLVYSRYGSSKPLI</sequence>
<dbReference type="PANTHER" id="PTHR11662:SF279">
    <property type="entry name" value="VOLTAGE-GATED PURINE NUCLEOTIDE UNIPORTER SLC17A9"/>
    <property type="match status" value="1"/>
</dbReference>
<feature type="transmembrane region" description="Helical" evidence="7">
    <location>
        <begin position="37"/>
        <end position="57"/>
    </location>
</feature>
<evidence type="ECO:0000256" key="6">
    <source>
        <dbReference type="ARBA" id="ARBA00023136"/>
    </source>
</evidence>
<keyword evidence="2" id="KW-0813">Transport</keyword>
<dbReference type="GO" id="GO:0016020">
    <property type="term" value="C:membrane"/>
    <property type="evidence" value="ECO:0007669"/>
    <property type="project" value="UniProtKB-SubCell"/>
</dbReference>
<dbReference type="InterPro" id="IPR050382">
    <property type="entry name" value="MFS_Na/Anion_cotransporter"/>
</dbReference>
<keyword evidence="4" id="KW-0769">Symport</keyword>
<gene>
    <name evidence="9" type="ORF">X801_03389</name>
</gene>
<feature type="transmembrane region" description="Helical" evidence="7">
    <location>
        <begin position="352"/>
        <end position="371"/>
    </location>
</feature>
<dbReference type="CDD" id="cd17380">
    <property type="entry name" value="MFS_SLC17A9_like"/>
    <property type="match status" value="1"/>
</dbReference>
<dbReference type="InterPro" id="IPR011701">
    <property type="entry name" value="MFS"/>
</dbReference>
<evidence type="ECO:0000256" key="5">
    <source>
        <dbReference type="ARBA" id="ARBA00022989"/>
    </source>
</evidence>
<dbReference type="GO" id="GO:0015867">
    <property type="term" value="P:ATP transport"/>
    <property type="evidence" value="ECO:0007669"/>
    <property type="project" value="TreeGrafter"/>
</dbReference>
<dbReference type="FunFam" id="1.20.1250.20:FF:000003">
    <property type="entry name" value="Solute carrier family 17 member 3"/>
    <property type="match status" value="1"/>
</dbReference>
<dbReference type="InterPro" id="IPR036259">
    <property type="entry name" value="MFS_trans_sf"/>
</dbReference>
<dbReference type="Gene3D" id="1.20.1250.20">
    <property type="entry name" value="MFS general substrate transporter like domains"/>
    <property type="match status" value="2"/>
</dbReference>
<dbReference type="PROSITE" id="PS50850">
    <property type="entry name" value="MFS"/>
    <property type="match status" value="1"/>
</dbReference>
<evidence type="ECO:0000256" key="4">
    <source>
        <dbReference type="ARBA" id="ARBA00022847"/>
    </source>
</evidence>
<feature type="non-terminal residue" evidence="9">
    <location>
        <position position="467"/>
    </location>
</feature>
<protein>
    <submittedName>
        <fullName evidence="9">Transporter, major facilitator family protein</fullName>
    </submittedName>
</protein>
<dbReference type="AlphaFoldDB" id="A0A1S8X2K0"/>
<accession>A0A1S8X2K0</accession>
<feature type="transmembrane region" description="Helical" evidence="7">
    <location>
        <begin position="411"/>
        <end position="433"/>
    </location>
</feature>
<feature type="transmembrane region" description="Helical" evidence="7">
    <location>
        <begin position="320"/>
        <end position="340"/>
    </location>
</feature>
<evidence type="ECO:0000313" key="9">
    <source>
        <dbReference type="EMBL" id="OON20723.1"/>
    </source>
</evidence>
<keyword evidence="3 7" id="KW-0812">Transmembrane</keyword>
<dbReference type="SUPFAM" id="SSF103473">
    <property type="entry name" value="MFS general substrate transporter"/>
    <property type="match status" value="1"/>
</dbReference>